<dbReference type="EMBL" id="CAJVPW010003921">
    <property type="protein sequence ID" value="CAG8532104.1"/>
    <property type="molecule type" value="Genomic_DNA"/>
</dbReference>
<name>A0ACA9LKL4_9GLOM</name>
<evidence type="ECO:0000313" key="1">
    <source>
        <dbReference type="EMBL" id="CAG8532104.1"/>
    </source>
</evidence>
<evidence type="ECO:0000313" key="2">
    <source>
        <dbReference type="Proteomes" id="UP000789366"/>
    </source>
</evidence>
<proteinExistence type="predicted"/>
<accession>A0ACA9LKL4</accession>
<comment type="caution">
    <text evidence="1">The sequence shown here is derived from an EMBL/GenBank/DDBJ whole genome shotgun (WGS) entry which is preliminary data.</text>
</comment>
<dbReference type="Proteomes" id="UP000789366">
    <property type="component" value="Unassembled WGS sequence"/>
</dbReference>
<gene>
    <name evidence="1" type="ORF">SPELUC_LOCUS4414</name>
</gene>
<reference evidence="1" key="1">
    <citation type="submission" date="2021-06" db="EMBL/GenBank/DDBJ databases">
        <authorList>
            <person name="Kallberg Y."/>
            <person name="Tangrot J."/>
            <person name="Rosling A."/>
        </authorList>
    </citation>
    <scope>NUCLEOTIDE SEQUENCE</scope>
    <source>
        <strain evidence="1">28 12/20/2015</strain>
    </source>
</reference>
<sequence length="259" mass="30563">MTIDQNVKKKVKKFLEKYAQEHGQPDPSQKYARKIAVEVRSSGEIILLPTYASYRSVHHDFVISVGEESNLKSLKYEAFRYYETIEQNFLLARHSKSQVDSGFGMIKRRYKKSTVLSKEQFAEVVRKSSPAGLNKVQCYEEGKGFQYCDIEKDLEPYFKKLPKIGKYHHFFFESYNLGVIKFKEFVDSKWEEFDLLKTDGRKREKVIEEIRNLTFPILPPKSLSLKRQEYLYKEVRPLLPKEFRDMVFPRLNIGSQGML</sequence>
<protein>
    <submittedName>
        <fullName evidence="1">14534_t:CDS:1</fullName>
    </submittedName>
</protein>
<keyword evidence="2" id="KW-1185">Reference proteome</keyword>
<organism evidence="1 2">
    <name type="scientific">Cetraspora pellucida</name>
    <dbReference type="NCBI Taxonomy" id="1433469"/>
    <lineage>
        <taxon>Eukaryota</taxon>
        <taxon>Fungi</taxon>
        <taxon>Fungi incertae sedis</taxon>
        <taxon>Mucoromycota</taxon>
        <taxon>Glomeromycotina</taxon>
        <taxon>Glomeromycetes</taxon>
        <taxon>Diversisporales</taxon>
        <taxon>Gigasporaceae</taxon>
        <taxon>Cetraspora</taxon>
    </lineage>
</organism>